<accession>A0A2S4WC20</accession>
<dbReference type="AlphaFoldDB" id="A0A2S4WC20"/>
<name>A0A2S4WC20_9BASI</name>
<reference evidence="2" key="3">
    <citation type="journal article" date="2018" name="Mol. Plant Microbe Interact.">
        <title>Genome sequence resources for the wheat stripe rust pathogen (Puccinia striiformis f. sp. tritici) and the barley stripe rust pathogen (Puccinia striiformis f. sp. hordei).</title>
        <authorList>
            <person name="Xia C."/>
            <person name="Wang M."/>
            <person name="Yin C."/>
            <person name="Cornejo O.E."/>
            <person name="Hulbert S.H."/>
            <person name="Chen X."/>
        </authorList>
    </citation>
    <scope>NUCLEOTIDE SEQUENCE [LARGE SCALE GENOMIC DNA]</scope>
    <source>
        <strain evidence="2">93TX-2</strain>
    </source>
</reference>
<evidence type="ECO:0008006" key="3">
    <source>
        <dbReference type="Google" id="ProtNLM"/>
    </source>
</evidence>
<comment type="caution">
    <text evidence="1">The sequence shown here is derived from an EMBL/GenBank/DDBJ whole genome shotgun (WGS) entry which is preliminary data.</text>
</comment>
<dbReference type="Proteomes" id="UP000238274">
    <property type="component" value="Unassembled WGS sequence"/>
</dbReference>
<dbReference type="VEuPathDB" id="FungiDB:PSHT_04754"/>
<keyword evidence="2" id="KW-1185">Reference proteome</keyword>
<reference evidence="1 2" key="1">
    <citation type="submission" date="2017-12" db="EMBL/GenBank/DDBJ databases">
        <title>Gene loss provides genomic basis for host adaptation in cereal stripe rust fungi.</title>
        <authorList>
            <person name="Xia C."/>
        </authorList>
    </citation>
    <scope>NUCLEOTIDE SEQUENCE [LARGE SCALE GENOMIC DNA]</scope>
    <source>
        <strain evidence="1 2">93TX-2</strain>
    </source>
</reference>
<dbReference type="OrthoDB" id="76215at2759"/>
<protein>
    <recommendedName>
        <fullName evidence="3">Myb/SANT-like domain-containing protein</fullName>
    </recommendedName>
</protein>
<gene>
    <name evidence="1" type="ORF">PSHT_04754</name>
</gene>
<dbReference type="EMBL" id="PKSM01000050">
    <property type="protein sequence ID" value="POW19326.1"/>
    <property type="molecule type" value="Genomic_DNA"/>
</dbReference>
<evidence type="ECO:0000313" key="1">
    <source>
        <dbReference type="EMBL" id="POW19326.1"/>
    </source>
</evidence>
<organism evidence="1 2">
    <name type="scientific">Puccinia striiformis</name>
    <dbReference type="NCBI Taxonomy" id="27350"/>
    <lineage>
        <taxon>Eukaryota</taxon>
        <taxon>Fungi</taxon>
        <taxon>Dikarya</taxon>
        <taxon>Basidiomycota</taxon>
        <taxon>Pucciniomycotina</taxon>
        <taxon>Pucciniomycetes</taxon>
        <taxon>Pucciniales</taxon>
        <taxon>Pucciniaceae</taxon>
        <taxon>Puccinia</taxon>
    </lineage>
</organism>
<reference evidence="2" key="2">
    <citation type="journal article" date="2018" name="BMC Genomics">
        <title>Genomic insights into host adaptation between the wheat stripe rust pathogen (Puccinia striiformis f. sp. tritici) and the barley stripe rust pathogen (Puccinia striiformis f. sp. hordei).</title>
        <authorList>
            <person name="Xia C."/>
            <person name="Wang M."/>
            <person name="Yin C."/>
            <person name="Cornejo O.E."/>
            <person name="Hulbert S.H."/>
            <person name="Chen X."/>
        </authorList>
    </citation>
    <scope>NUCLEOTIDE SEQUENCE [LARGE SCALE GENOMIC DNA]</scope>
    <source>
        <strain evidence="2">93TX-2</strain>
    </source>
</reference>
<sequence>MTQIALEKGPTTGTSRARVGQRFGRRWLTDSRSNSHEEQLKTKGSYRKLYVDLKFLKAQLGFGWNAATGMVTAENGTWKETHRDGGDKCALVLTNSSDLSKNSVKRRQDLTKAIELDLSDDDEIAFKQSAPERSIVQKAERLIVRKAGRLIVQKAERLIVQSFHKLNERSFKQAERMIVRSFGPRKNE</sequence>
<proteinExistence type="predicted"/>
<evidence type="ECO:0000313" key="2">
    <source>
        <dbReference type="Proteomes" id="UP000238274"/>
    </source>
</evidence>